<keyword evidence="4" id="KW-0456">Lyase</keyword>
<name>A0A8B8G6S3_9HEMI</name>
<evidence type="ECO:0000313" key="7">
    <source>
        <dbReference type="RefSeq" id="XP_025418281.1"/>
    </source>
</evidence>
<evidence type="ECO:0000256" key="1">
    <source>
        <dbReference type="ARBA" id="ARBA00001554"/>
    </source>
</evidence>
<dbReference type="PANTHER" id="PTHR12599:SF0">
    <property type="entry name" value="PTERIN-4-ALPHA-CARBINOLAMINE DEHYDRATASE"/>
    <property type="match status" value="1"/>
</dbReference>
<sequence length="131" mass="15258">MRPVLFQTTTKALYRSVFTYSNKRARKMPSLLTKEQREVQLQPLFSNNWSLVKDRDAIYKEFLFSDFIQAFGFMSQVALKSEKMNHHPEWFNVYNKVQVTLSTHDVSGLSLNDINLALFLDKTEKSIKGSS</sequence>
<dbReference type="PANTHER" id="PTHR12599">
    <property type="entry name" value="PTERIN-4-ALPHA-CARBINOLAMINE DEHYDRATASE"/>
    <property type="match status" value="1"/>
</dbReference>
<accession>A0A8B8G6S3</accession>
<dbReference type="CDD" id="cd00914">
    <property type="entry name" value="PCD_DCoH_subfamily_b"/>
    <property type="match status" value="1"/>
</dbReference>
<comment type="similarity">
    <text evidence="2">Belongs to the pterin-4-alpha-carbinolamine dehydratase family.</text>
</comment>
<dbReference type="CTD" id="43499"/>
<evidence type="ECO:0000256" key="4">
    <source>
        <dbReference type="ARBA" id="ARBA00023239"/>
    </source>
</evidence>
<protein>
    <recommendedName>
        <fullName evidence="3">4a-hydroxytetrahydrobiopterin dehydratase</fullName>
        <ecNumber evidence="3">4.2.1.96</ecNumber>
    </recommendedName>
    <alternativeName>
        <fullName evidence="5">4-alpha-hydroxy-tetrahydropterin dehydratase</fullName>
    </alternativeName>
</protein>
<dbReference type="Pfam" id="PF01329">
    <property type="entry name" value="Pterin_4a"/>
    <property type="match status" value="1"/>
</dbReference>
<keyword evidence="6" id="KW-1185">Reference proteome</keyword>
<gene>
    <name evidence="7" type="primary">LOC112689009</name>
</gene>
<evidence type="ECO:0000256" key="2">
    <source>
        <dbReference type="ARBA" id="ARBA00006472"/>
    </source>
</evidence>
<proteinExistence type="inferred from homology"/>
<dbReference type="HAMAP" id="MF_00434">
    <property type="entry name" value="Pterin_4_alpha"/>
    <property type="match status" value="1"/>
</dbReference>
<dbReference type="OrthoDB" id="277398at2759"/>
<dbReference type="SUPFAM" id="SSF55248">
    <property type="entry name" value="PCD-like"/>
    <property type="match status" value="1"/>
</dbReference>
<dbReference type="GO" id="GO:0008124">
    <property type="term" value="F:4-alpha-hydroxytetrahydrobiopterin dehydratase activity"/>
    <property type="evidence" value="ECO:0007669"/>
    <property type="project" value="UniProtKB-EC"/>
</dbReference>
<comment type="catalytic activity">
    <reaction evidence="1">
        <text>(4aS,6R)-4a-hydroxy-L-erythro-5,6,7,8-tetrahydrobiopterin = (6R)-L-erythro-6,7-dihydrobiopterin + H2O</text>
        <dbReference type="Rhea" id="RHEA:11920"/>
        <dbReference type="ChEBI" id="CHEBI:15377"/>
        <dbReference type="ChEBI" id="CHEBI:15642"/>
        <dbReference type="ChEBI" id="CHEBI:43120"/>
        <dbReference type="EC" id="4.2.1.96"/>
    </reaction>
</comment>
<evidence type="ECO:0000313" key="6">
    <source>
        <dbReference type="Proteomes" id="UP000694846"/>
    </source>
</evidence>
<dbReference type="InterPro" id="IPR036428">
    <property type="entry name" value="PCD_sf"/>
</dbReference>
<dbReference type="EC" id="4.2.1.96" evidence="3"/>
<dbReference type="NCBIfam" id="NF002018">
    <property type="entry name" value="PRK00823.1-3"/>
    <property type="match status" value="1"/>
</dbReference>
<evidence type="ECO:0000256" key="3">
    <source>
        <dbReference type="ARBA" id="ARBA00013252"/>
    </source>
</evidence>
<dbReference type="GeneID" id="112689009"/>
<dbReference type="RefSeq" id="XP_025418281.1">
    <property type="nucleotide sequence ID" value="XM_025562496.1"/>
</dbReference>
<dbReference type="GO" id="GO:0006729">
    <property type="term" value="P:tetrahydrobiopterin biosynthetic process"/>
    <property type="evidence" value="ECO:0007669"/>
    <property type="project" value="InterPro"/>
</dbReference>
<organism evidence="6 7">
    <name type="scientific">Sipha flava</name>
    <name type="common">yellow sugarcane aphid</name>
    <dbReference type="NCBI Taxonomy" id="143950"/>
    <lineage>
        <taxon>Eukaryota</taxon>
        <taxon>Metazoa</taxon>
        <taxon>Ecdysozoa</taxon>
        <taxon>Arthropoda</taxon>
        <taxon>Hexapoda</taxon>
        <taxon>Insecta</taxon>
        <taxon>Pterygota</taxon>
        <taxon>Neoptera</taxon>
        <taxon>Paraneoptera</taxon>
        <taxon>Hemiptera</taxon>
        <taxon>Sternorrhyncha</taxon>
        <taxon>Aphidomorpha</taxon>
        <taxon>Aphidoidea</taxon>
        <taxon>Aphididae</taxon>
        <taxon>Sipha</taxon>
    </lineage>
</organism>
<dbReference type="Proteomes" id="UP000694846">
    <property type="component" value="Unplaced"/>
</dbReference>
<dbReference type="AlphaFoldDB" id="A0A8B8G6S3"/>
<dbReference type="InterPro" id="IPR001533">
    <property type="entry name" value="Pterin_deHydtase"/>
</dbReference>
<reference evidence="7" key="1">
    <citation type="submission" date="2025-08" db="UniProtKB">
        <authorList>
            <consortium name="RefSeq"/>
        </authorList>
    </citation>
    <scope>IDENTIFICATION</scope>
    <source>
        <tissue evidence="7">Whole body</tissue>
    </source>
</reference>
<evidence type="ECO:0000256" key="5">
    <source>
        <dbReference type="ARBA" id="ARBA00030497"/>
    </source>
</evidence>
<dbReference type="Gene3D" id="3.30.1360.20">
    <property type="entry name" value="Transcriptional coactivator/pterin dehydratase"/>
    <property type="match status" value="1"/>
</dbReference>